<name>A0A2S0UHA6_9RHOB</name>
<dbReference type="AlphaFoldDB" id="A0A2S0UHA6"/>
<feature type="domain" description="Peptidase M16 C-terminal" evidence="1">
    <location>
        <begin position="192"/>
        <end position="359"/>
    </location>
</feature>
<dbReference type="Proteomes" id="UP000244496">
    <property type="component" value="Chromosome"/>
</dbReference>
<dbReference type="OrthoDB" id="5806924at2"/>
<evidence type="ECO:0000259" key="1">
    <source>
        <dbReference type="Pfam" id="PF05193"/>
    </source>
</evidence>
<evidence type="ECO:0000313" key="3">
    <source>
        <dbReference type="Proteomes" id="UP000244496"/>
    </source>
</evidence>
<proteinExistence type="predicted"/>
<reference evidence="2 3" key="1">
    <citation type="submission" date="2018-04" db="EMBL/GenBank/DDBJ databases">
        <title>Genome sequencing of Gemmobacter.</title>
        <authorList>
            <person name="Yi H."/>
            <person name="Baek M.-G."/>
        </authorList>
    </citation>
    <scope>NUCLEOTIDE SEQUENCE [LARGE SCALE GENOMIC DNA]</scope>
    <source>
        <strain evidence="2 3">HYN0069</strain>
    </source>
</reference>
<accession>A0A2S0UHA6</accession>
<gene>
    <name evidence="2" type="ORF">HYN69_00565</name>
</gene>
<dbReference type="InterPro" id="IPR011249">
    <property type="entry name" value="Metalloenz_LuxS/M16"/>
</dbReference>
<dbReference type="KEGG" id="geh:HYN69_00565"/>
<dbReference type="EMBL" id="CP028918">
    <property type="protein sequence ID" value="AWB47194.1"/>
    <property type="molecule type" value="Genomic_DNA"/>
</dbReference>
<keyword evidence="3" id="KW-1185">Reference proteome</keyword>
<evidence type="ECO:0000313" key="2">
    <source>
        <dbReference type="EMBL" id="AWB47194.1"/>
    </source>
</evidence>
<dbReference type="GO" id="GO:0046872">
    <property type="term" value="F:metal ion binding"/>
    <property type="evidence" value="ECO:0007669"/>
    <property type="project" value="InterPro"/>
</dbReference>
<protein>
    <recommendedName>
        <fullName evidence="1">Peptidase M16 C-terminal domain-containing protein</fullName>
    </recommendedName>
</protein>
<dbReference type="SUPFAM" id="SSF63411">
    <property type="entry name" value="LuxS/MPP-like metallohydrolase"/>
    <property type="match status" value="2"/>
</dbReference>
<sequence length="454" mass="47452">MRTFAAAALALTVLAACRTEEKAGATIETSPGGMAYARLYIPAAEDVAIQIAWPSNWAMRDDVNQAVPYIGTDLILAGGAAGFPAGEVVETFADLNAEGTMWVTVDHLHGQLIAPKENMEKAVGIAAAHLAQPTMVQAWFGRLQQGLATHMAEVSMQPAKRGYDALRWAVLGDTPLRRALSVDPPAMIAEATRAEAVEWHRQTVVRSGARIVVAGEIGADEAGTYVDALFAGLGQGDAVASPAPRGDFSPRRILLVAPEAKTSTLVFVGPLPPTRQGSEFEDVLLATALGGGDTSVLFDAVRTGLRASYGFGASLDAYARDLRVLVLSGEVETAKLAEAETVVRKAYAEFIEMPEMGDLAARKEPFRANGAETATLPGAASFSGLMALLDGQDPEMALTLPEIVGNVTEVTVMMRAAQAFPKPDGMIVLAVSPDAAALPGACVITSPDQAAGCP</sequence>
<dbReference type="Pfam" id="PF05193">
    <property type="entry name" value="Peptidase_M16_C"/>
    <property type="match status" value="1"/>
</dbReference>
<dbReference type="Gene3D" id="3.30.830.10">
    <property type="entry name" value="Metalloenzyme, LuxS/M16 peptidase-like"/>
    <property type="match status" value="2"/>
</dbReference>
<organism evidence="2 3">
    <name type="scientific">Paragemmobacter aquarius</name>
    <dbReference type="NCBI Taxonomy" id="2169400"/>
    <lineage>
        <taxon>Bacteria</taxon>
        <taxon>Pseudomonadati</taxon>
        <taxon>Pseudomonadota</taxon>
        <taxon>Alphaproteobacteria</taxon>
        <taxon>Rhodobacterales</taxon>
        <taxon>Paracoccaceae</taxon>
        <taxon>Paragemmobacter</taxon>
    </lineage>
</organism>
<dbReference type="PROSITE" id="PS51257">
    <property type="entry name" value="PROKAR_LIPOPROTEIN"/>
    <property type="match status" value="1"/>
</dbReference>
<dbReference type="InterPro" id="IPR007863">
    <property type="entry name" value="Peptidase_M16_C"/>
</dbReference>
<dbReference type="RefSeq" id="WP_108434023.1">
    <property type="nucleotide sequence ID" value="NZ_CP028918.1"/>
</dbReference>